<gene>
    <name evidence="1" type="ORF">CEK00_04930</name>
</gene>
<dbReference type="EMBL" id="NJGC01000004">
    <property type="protein sequence ID" value="PAM73195.1"/>
    <property type="molecule type" value="Genomic_DNA"/>
</dbReference>
<dbReference type="AlphaFoldDB" id="A0A270NNR1"/>
<proteinExistence type="predicted"/>
<sequence length="92" mass="10100">MSNHGPSSRGLSRTGSPANLRPVRFVTLKQFEALTGYTVDAINSKIKRGDWLEGAVFFKAPDGRNLIDLEGYEEWVMHGKAASGQLHRAASQ</sequence>
<dbReference type="RefSeq" id="WP_095377434.1">
    <property type="nucleotide sequence ID" value="NZ_NJGC01000004.1"/>
</dbReference>
<evidence type="ECO:0000313" key="1">
    <source>
        <dbReference type="EMBL" id="PAM73195.1"/>
    </source>
</evidence>
<dbReference type="Proteomes" id="UP000216433">
    <property type="component" value="Unassembled WGS sequence"/>
</dbReference>
<protein>
    <submittedName>
        <fullName evidence="1">Excisionase</fullName>
    </submittedName>
</protein>
<reference evidence="1 2" key="1">
    <citation type="submission" date="2017-06" db="EMBL/GenBank/DDBJ databases">
        <title>Genome sequencing and assembly of Stenotrophomonas maltophilia DF07.</title>
        <authorList>
            <person name="Iyer R."/>
        </authorList>
    </citation>
    <scope>NUCLEOTIDE SEQUENCE [LARGE SCALE GENOMIC DNA]</scope>
    <source>
        <strain evidence="1 2">DF07</strain>
    </source>
</reference>
<comment type="caution">
    <text evidence="1">The sequence shown here is derived from an EMBL/GenBank/DDBJ whole genome shotgun (WGS) entry which is preliminary data.</text>
</comment>
<name>A0A270NNR1_STEMA</name>
<evidence type="ECO:0000313" key="2">
    <source>
        <dbReference type="Proteomes" id="UP000216433"/>
    </source>
</evidence>
<organism evidence="1 2">
    <name type="scientific">Stenotrophomonas maltophilia</name>
    <name type="common">Pseudomonas maltophilia</name>
    <name type="synonym">Xanthomonas maltophilia</name>
    <dbReference type="NCBI Taxonomy" id="40324"/>
    <lineage>
        <taxon>Bacteria</taxon>
        <taxon>Pseudomonadati</taxon>
        <taxon>Pseudomonadota</taxon>
        <taxon>Gammaproteobacteria</taxon>
        <taxon>Lysobacterales</taxon>
        <taxon>Lysobacteraceae</taxon>
        <taxon>Stenotrophomonas</taxon>
        <taxon>Stenotrophomonas maltophilia group</taxon>
    </lineage>
</organism>
<accession>A0A270NNR1</accession>